<sequence length="328" mass="36781">PPPPQALCANGDLATNIRSINLLNGKCQNFLKQLDDAKKAEREARAAERAAKKSKEAAAKKAKKDKEEQARLDRENILKIEASIILNLDKGALPTENGDQRCRQETQFYRYSDKGLQFQFGSADFTGLRLFADGSFEFKHGYKMEFSSARQFVEQSEGLFDDLKGTYDIVWGEMKEENGKKVRRMPKKEEGEQIKGKLSGLRAPQRPSLRGVDNLKRRSSRALLGAISNSKIGQGFARMASSRKSFVGKDEKSISENAQGGEGEEEEKISYFPLEIVLKPEDMEARRQGIDLTQRWGCYAPGDDGKVTTVQRKLTDTLPGEVFVFPET</sequence>
<evidence type="ECO:0000313" key="3">
    <source>
        <dbReference type="Proteomes" id="UP001165060"/>
    </source>
</evidence>
<dbReference type="EMBL" id="BRYB01001124">
    <property type="protein sequence ID" value="GMI43423.1"/>
    <property type="molecule type" value="Genomic_DNA"/>
</dbReference>
<feature type="non-terminal residue" evidence="2">
    <location>
        <position position="1"/>
    </location>
</feature>
<keyword evidence="3" id="KW-1185">Reference proteome</keyword>
<evidence type="ECO:0000256" key="1">
    <source>
        <dbReference type="SAM" id="MobiDB-lite"/>
    </source>
</evidence>
<comment type="caution">
    <text evidence="2">The sequence shown here is derived from an EMBL/GenBank/DDBJ whole genome shotgun (WGS) entry which is preliminary data.</text>
</comment>
<reference evidence="2 3" key="1">
    <citation type="journal article" date="2023" name="Commun. Biol.">
        <title>Genome analysis of Parmales, the sister group of diatoms, reveals the evolutionary specialization of diatoms from phago-mixotrophs to photoautotrophs.</title>
        <authorList>
            <person name="Ban H."/>
            <person name="Sato S."/>
            <person name="Yoshikawa S."/>
            <person name="Yamada K."/>
            <person name="Nakamura Y."/>
            <person name="Ichinomiya M."/>
            <person name="Sato N."/>
            <person name="Blanc-Mathieu R."/>
            <person name="Endo H."/>
            <person name="Kuwata A."/>
            <person name="Ogata H."/>
        </authorList>
    </citation>
    <scope>NUCLEOTIDE SEQUENCE [LARGE SCALE GENOMIC DNA]</scope>
</reference>
<organism evidence="2 3">
    <name type="scientific">Tetraparma gracilis</name>
    <dbReference type="NCBI Taxonomy" id="2962635"/>
    <lineage>
        <taxon>Eukaryota</taxon>
        <taxon>Sar</taxon>
        <taxon>Stramenopiles</taxon>
        <taxon>Ochrophyta</taxon>
        <taxon>Bolidophyceae</taxon>
        <taxon>Parmales</taxon>
        <taxon>Triparmaceae</taxon>
        <taxon>Tetraparma</taxon>
    </lineage>
</organism>
<dbReference type="Proteomes" id="UP001165060">
    <property type="component" value="Unassembled WGS sequence"/>
</dbReference>
<accession>A0ABQ6N7V9</accession>
<gene>
    <name evidence="2" type="ORF">TeGR_g9742</name>
</gene>
<protein>
    <submittedName>
        <fullName evidence="2">Uncharacterized protein</fullName>
    </submittedName>
</protein>
<feature type="region of interest" description="Disordered" evidence="1">
    <location>
        <begin position="41"/>
        <end position="70"/>
    </location>
</feature>
<proteinExistence type="predicted"/>
<feature type="region of interest" description="Disordered" evidence="1">
    <location>
        <begin position="180"/>
        <end position="208"/>
    </location>
</feature>
<name>A0ABQ6N7V9_9STRA</name>
<feature type="region of interest" description="Disordered" evidence="1">
    <location>
        <begin position="247"/>
        <end position="266"/>
    </location>
</feature>
<evidence type="ECO:0000313" key="2">
    <source>
        <dbReference type="EMBL" id="GMI43423.1"/>
    </source>
</evidence>